<organism evidence="3 4">
    <name type="scientific">Exophiala aquamarina CBS 119918</name>
    <dbReference type="NCBI Taxonomy" id="1182545"/>
    <lineage>
        <taxon>Eukaryota</taxon>
        <taxon>Fungi</taxon>
        <taxon>Dikarya</taxon>
        <taxon>Ascomycota</taxon>
        <taxon>Pezizomycotina</taxon>
        <taxon>Eurotiomycetes</taxon>
        <taxon>Chaetothyriomycetidae</taxon>
        <taxon>Chaetothyriales</taxon>
        <taxon>Herpotrichiellaceae</taxon>
        <taxon>Exophiala</taxon>
    </lineage>
</organism>
<proteinExistence type="predicted"/>
<feature type="region of interest" description="Disordered" evidence="1">
    <location>
        <begin position="67"/>
        <end position="149"/>
    </location>
</feature>
<protein>
    <recommendedName>
        <fullName evidence="5">Mid2 domain-containing protein</fullName>
    </recommendedName>
</protein>
<dbReference type="Proteomes" id="UP000027920">
    <property type="component" value="Unassembled WGS sequence"/>
</dbReference>
<keyword evidence="2" id="KW-0812">Transmembrane</keyword>
<keyword evidence="2" id="KW-0472">Membrane</keyword>
<feature type="compositionally biased region" description="Low complexity" evidence="1">
    <location>
        <begin position="137"/>
        <end position="149"/>
    </location>
</feature>
<reference evidence="3 4" key="1">
    <citation type="submission" date="2013-03" db="EMBL/GenBank/DDBJ databases">
        <title>The Genome Sequence of Exophiala aquamarina CBS 119918.</title>
        <authorList>
            <consortium name="The Broad Institute Genomics Platform"/>
            <person name="Cuomo C."/>
            <person name="de Hoog S."/>
            <person name="Gorbushina A."/>
            <person name="Walker B."/>
            <person name="Young S.K."/>
            <person name="Zeng Q."/>
            <person name="Gargeya S."/>
            <person name="Fitzgerald M."/>
            <person name="Haas B."/>
            <person name="Abouelleil A."/>
            <person name="Allen A.W."/>
            <person name="Alvarado L."/>
            <person name="Arachchi H.M."/>
            <person name="Berlin A.M."/>
            <person name="Chapman S.B."/>
            <person name="Gainer-Dewar J."/>
            <person name="Goldberg J."/>
            <person name="Griggs A."/>
            <person name="Gujja S."/>
            <person name="Hansen M."/>
            <person name="Howarth C."/>
            <person name="Imamovic A."/>
            <person name="Ireland A."/>
            <person name="Larimer J."/>
            <person name="McCowan C."/>
            <person name="Murphy C."/>
            <person name="Pearson M."/>
            <person name="Poon T.W."/>
            <person name="Priest M."/>
            <person name="Roberts A."/>
            <person name="Saif S."/>
            <person name="Shea T."/>
            <person name="Sisk P."/>
            <person name="Sykes S."/>
            <person name="Wortman J."/>
            <person name="Nusbaum C."/>
            <person name="Birren B."/>
        </authorList>
    </citation>
    <scope>NUCLEOTIDE SEQUENCE [LARGE SCALE GENOMIC DNA]</scope>
    <source>
        <strain evidence="3 4">CBS 119918</strain>
    </source>
</reference>
<evidence type="ECO:0000313" key="4">
    <source>
        <dbReference type="Proteomes" id="UP000027920"/>
    </source>
</evidence>
<name>A0A072NVC5_9EURO</name>
<feature type="compositionally biased region" description="Polar residues" evidence="1">
    <location>
        <begin position="68"/>
        <end position="80"/>
    </location>
</feature>
<gene>
    <name evidence="3" type="ORF">A1O9_12141</name>
</gene>
<keyword evidence="2" id="KW-1133">Transmembrane helix</keyword>
<dbReference type="AlphaFoldDB" id="A0A072NVC5"/>
<evidence type="ECO:0000313" key="3">
    <source>
        <dbReference type="EMBL" id="KEF51804.1"/>
    </source>
</evidence>
<feature type="transmembrane region" description="Helical" evidence="2">
    <location>
        <begin position="153"/>
        <end position="175"/>
    </location>
</feature>
<evidence type="ECO:0008006" key="5">
    <source>
        <dbReference type="Google" id="ProtNLM"/>
    </source>
</evidence>
<feature type="compositionally biased region" description="Low complexity" evidence="1">
    <location>
        <begin position="81"/>
        <end position="118"/>
    </location>
</feature>
<evidence type="ECO:0000256" key="1">
    <source>
        <dbReference type="SAM" id="MobiDB-lite"/>
    </source>
</evidence>
<dbReference type="RefSeq" id="XP_013254394.1">
    <property type="nucleotide sequence ID" value="XM_013398940.1"/>
</dbReference>
<keyword evidence="4" id="KW-1185">Reference proteome</keyword>
<evidence type="ECO:0000256" key="2">
    <source>
        <dbReference type="SAM" id="Phobius"/>
    </source>
</evidence>
<dbReference type="EMBL" id="AMGV01000021">
    <property type="protein sequence ID" value="KEF51804.1"/>
    <property type="molecule type" value="Genomic_DNA"/>
</dbReference>
<dbReference type="HOGENOM" id="CLU_063707_0_0_1"/>
<accession>A0A072NVC5</accession>
<dbReference type="CDD" id="cd12087">
    <property type="entry name" value="TM_EGFR-like"/>
    <property type="match status" value="1"/>
</dbReference>
<dbReference type="GeneID" id="25287036"/>
<dbReference type="STRING" id="1182545.A0A072NVC5"/>
<dbReference type="VEuPathDB" id="FungiDB:A1O9_12141"/>
<comment type="caution">
    <text evidence="3">The sequence shown here is derived from an EMBL/GenBank/DDBJ whole genome shotgun (WGS) entry which is preliminary data.</text>
</comment>
<sequence length="255" mass="26427">MFYLWRRGESDSPCGIEYTVTVTETVLQDAATSTLVNLIDGTSTALSPIDTSSTALPNFGANAAMGPSGNSTFDSQPTVASSHTTISGSSSSSSNSTQEATVSVTSTLGTTKTLSLVSATPPIGASRPAPPRASECPSSDASHGSSSPPAATIAGSIVGSMAGLALVGLLVSYLLKRKRKWKAKLTIKKKTTTEENDSQRGEDAPQMGNVIATLEALERRSLASPRSFEFGFNPATAPLPALPKHSTAVRPPQWI</sequence>